<dbReference type="GO" id="GO:0009083">
    <property type="term" value="P:branched-chain amino acid catabolic process"/>
    <property type="evidence" value="ECO:0007669"/>
    <property type="project" value="TreeGrafter"/>
</dbReference>
<evidence type="ECO:0000256" key="1">
    <source>
        <dbReference type="ARBA" id="ARBA00001964"/>
    </source>
</evidence>
<dbReference type="PANTHER" id="PTHR43380:SF1">
    <property type="entry name" value="2-OXOISOVALERATE DEHYDROGENASE SUBUNIT ALPHA, MITOCHONDRIAL"/>
    <property type="match status" value="1"/>
</dbReference>
<proteinExistence type="inferred from homology"/>
<evidence type="ECO:0000256" key="4">
    <source>
        <dbReference type="RuleBase" id="RU365014"/>
    </source>
</evidence>
<dbReference type="Pfam" id="PF00676">
    <property type="entry name" value="E1_dh"/>
    <property type="match status" value="1"/>
</dbReference>
<dbReference type="Gene3D" id="3.40.50.970">
    <property type="match status" value="1"/>
</dbReference>
<dbReference type="KEGG" id="srhi:H9L12_01740"/>
<dbReference type="SUPFAM" id="SSF52518">
    <property type="entry name" value="Thiamin diphosphate-binding fold (THDP-binding)"/>
    <property type="match status" value="1"/>
</dbReference>
<dbReference type="EMBL" id="CP060717">
    <property type="protein sequence ID" value="QNN65380.1"/>
    <property type="molecule type" value="Genomic_DNA"/>
</dbReference>
<comment type="cofactor">
    <cofactor evidence="1 4">
        <name>thiamine diphosphate</name>
        <dbReference type="ChEBI" id="CHEBI:58937"/>
    </cofactor>
</comment>
<dbReference type="PANTHER" id="PTHR43380">
    <property type="entry name" value="2-OXOISOVALERATE DEHYDROGENASE SUBUNIT ALPHA, MITOCHONDRIAL"/>
    <property type="match status" value="1"/>
</dbReference>
<dbReference type="CDD" id="cd02000">
    <property type="entry name" value="TPP_E1_PDC_ADC_BCADC"/>
    <property type="match status" value="1"/>
</dbReference>
<evidence type="ECO:0000259" key="6">
    <source>
        <dbReference type="Pfam" id="PF00676"/>
    </source>
</evidence>
<keyword evidence="2 4" id="KW-0560">Oxidoreductase</keyword>
<comment type="catalytic activity">
    <reaction evidence="4">
        <text>N(6)-[(R)-lipoyl]-L-lysyl-[protein] + 3-methyl-2-oxobutanoate + H(+) = N(6)-[(R)-S(8)-2-methylpropanoyldihydrolipoyl]-L-lysyl-[protein] + CO2</text>
        <dbReference type="Rhea" id="RHEA:13457"/>
        <dbReference type="Rhea" id="RHEA-COMP:10474"/>
        <dbReference type="Rhea" id="RHEA-COMP:10497"/>
        <dbReference type="ChEBI" id="CHEBI:11851"/>
        <dbReference type="ChEBI" id="CHEBI:15378"/>
        <dbReference type="ChEBI" id="CHEBI:16526"/>
        <dbReference type="ChEBI" id="CHEBI:83099"/>
        <dbReference type="ChEBI" id="CHEBI:83142"/>
        <dbReference type="EC" id="1.2.4.4"/>
    </reaction>
</comment>
<evidence type="ECO:0000259" key="7">
    <source>
        <dbReference type="Pfam" id="PF12573"/>
    </source>
</evidence>
<reference evidence="8 9" key="1">
    <citation type="submission" date="2020-08" db="EMBL/GenBank/DDBJ databases">
        <title>Genome sequence of Sphingomonas rhizophila KACC 19189T.</title>
        <authorList>
            <person name="Hyun D.-W."/>
            <person name="Bae J.-W."/>
        </authorList>
    </citation>
    <scope>NUCLEOTIDE SEQUENCE [LARGE SCALE GENOMIC DNA]</scope>
    <source>
        <strain evidence="8 9">KACC 19189</strain>
    </source>
</reference>
<dbReference type="RefSeq" id="WP_187542372.1">
    <property type="nucleotide sequence ID" value="NZ_CP060717.1"/>
</dbReference>
<dbReference type="AlphaFoldDB" id="A0A7G9SC05"/>
<feature type="region of interest" description="Disordered" evidence="5">
    <location>
        <begin position="1"/>
        <end position="38"/>
    </location>
</feature>
<dbReference type="InterPro" id="IPR029061">
    <property type="entry name" value="THDP-binding"/>
</dbReference>
<organism evidence="8 9">
    <name type="scientific">Sphingomonas rhizophila</name>
    <dbReference type="NCBI Taxonomy" id="2071607"/>
    <lineage>
        <taxon>Bacteria</taxon>
        <taxon>Pseudomonadati</taxon>
        <taxon>Pseudomonadota</taxon>
        <taxon>Alphaproteobacteria</taxon>
        <taxon>Sphingomonadales</taxon>
        <taxon>Sphingomonadaceae</taxon>
        <taxon>Sphingomonas</taxon>
    </lineage>
</organism>
<evidence type="ECO:0000256" key="2">
    <source>
        <dbReference type="ARBA" id="ARBA00023002"/>
    </source>
</evidence>
<evidence type="ECO:0000256" key="5">
    <source>
        <dbReference type="SAM" id="MobiDB-lite"/>
    </source>
</evidence>
<dbReference type="InterPro" id="IPR001017">
    <property type="entry name" value="DH_E1"/>
</dbReference>
<evidence type="ECO:0000313" key="9">
    <source>
        <dbReference type="Proteomes" id="UP000515955"/>
    </source>
</evidence>
<protein>
    <recommendedName>
        <fullName evidence="4">2-oxoisovalerate dehydrogenase subunit alpha</fullName>
        <ecNumber evidence="4">1.2.4.4</ecNumber>
    </recommendedName>
    <alternativeName>
        <fullName evidence="4">Branched-chain alpha-keto acid dehydrogenase E1 component alpha chain</fullName>
    </alternativeName>
</protein>
<gene>
    <name evidence="8" type="ORF">H9L12_01740</name>
</gene>
<comment type="function">
    <text evidence="4">The branched-chain alpha-keto dehydrogenase complex catalyzes the overall conversion of alpha-keto acids to acyl-CoA and CO(2). It contains multiple copies of three enzymatic components: branched-chain alpha-keto acid decarboxylase (E1), lipoamide acyltransferase (E2) and lipoamide dehydrogenase (E3).</text>
</comment>
<dbReference type="InterPro" id="IPR022593">
    <property type="entry name" value="Oxoisoval_DH_suAlpha_N_dom"/>
</dbReference>
<feature type="domain" description="Dehydrogenase E1 component" evidence="6">
    <location>
        <begin position="90"/>
        <end position="383"/>
    </location>
</feature>
<dbReference type="Proteomes" id="UP000515955">
    <property type="component" value="Chromosome"/>
</dbReference>
<dbReference type="InterPro" id="IPR050771">
    <property type="entry name" value="Alpha-ketoacid_DH_E1_comp"/>
</dbReference>
<feature type="domain" description="2-oxoisovalerate dehydrogenase E1 alpha subunit N-terminal" evidence="7">
    <location>
        <begin position="11"/>
        <end position="50"/>
    </location>
</feature>
<accession>A0A7G9SC05</accession>
<comment type="similarity">
    <text evidence="4">Belongs to the BCKDHA family.</text>
</comment>
<evidence type="ECO:0000256" key="3">
    <source>
        <dbReference type="ARBA" id="ARBA00023052"/>
    </source>
</evidence>
<dbReference type="EC" id="1.2.4.4" evidence="4"/>
<sequence>MTETPTRANRPALALHVPEPAYRPGDAPDFSSISVPAAGEAPRPDIAAEAEATQPLTTHLVRVLDDEGRAVGPWDPRLDPDTLRKMLKDMKTVRVFDDRMYRAQRQGKTSFYMKCTGEEAIAVAAATAMDPEDMHFPTYRQQGLLVARGYPLKTMMCQIYSNAGDPLHGRQLPIMYSDKKHGFFSISGNLGTQYPQAVGWAMASAIRGDSRIAMGWIGDGATAEGDFHSALTFAAVYQAPVILAVVNNQWAISSFSGIAGAEQATFAARAVGYGIAGLRVDGNDALAVYAAVRWASERARSNKGPTLIEFFTYRAEGHSTSDDPTGYRPAGEAQKWPLGDPIARLKAHLVALGEWDDERDAALDKDLDAFVRAAQKEAEAMGTLPQQGFDNIPSMFEDVYADTPWHLAEQRDASMAEAREFLGHEPK</sequence>
<dbReference type="Pfam" id="PF12573">
    <property type="entry name" value="OxoDH_E1alpha_N"/>
    <property type="match status" value="1"/>
</dbReference>
<name>A0A7G9SC05_9SPHN</name>
<keyword evidence="9" id="KW-1185">Reference proteome</keyword>
<keyword evidence="3 4" id="KW-0786">Thiamine pyrophosphate</keyword>
<dbReference type="GO" id="GO:0003863">
    <property type="term" value="F:branched-chain 2-oxo acid dehydrogenase activity"/>
    <property type="evidence" value="ECO:0007669"/>
    <property type="project" value="UniProtKB-EC"/>
</dbReference>
<evidence type="ECO:0000313" key="8">
    <source>
        <dbReference type="EMBL" id="QNN65380.1"/>
    </source>
</evidence>